<protein>
    <submittedName>
        <fullName evidence="1">Uncharacterized protein</fullName>
    </submittedName>
</protein>
<comment type="caution">
    <text evidence="1">The sequence shown here is derived from an EMBL/GenBank/DDBJ whole genome shotgun (WGS) entry which is preliminary data.</text>
</comment>
<organism evidence="1 2">
    <name type="scientific">Phytomonospora endophytica</name>
    <dbReference type="NCBI Taxonomy" id="714109"/>
    <lineage>
        <taxon>Bacteria</taxon>
        <taxon>Bacillati</taxon>
        <taxon>Actinomycetota</taxon>
        <taxon>Actinomycetes</taxon>
        <taxon>Micromonosporales</taxon>
        <taxon>Micromonosporaceae</taxon>
        <taxon>Phytomonospora</taxon>
    </lineage>
</organism>
<dbReference type="EMBL" id="JACHGT010000007">
    <property type="protein sequence ID" value="MBB6035529.1"/>
    <property type="molecule type" value="Genomic_DNA"/>
</dbReference>
<dbReference type="Proteomes" id="UP000548476">
    <property type="component" value="Unassembled WGS sequence"/>
</dbReference>
<name>A0A841FSN0_9ACTN</name>
<dbReference type="RefSeq" id="WP_184788414.1">
    <property type="nucleotide sequence ID" value="NZ_BONT01000083.1"/>
</dbReference>
<sequence length="63" mass="6746">MRLLNNLSDRLLSRVVPRSSAAAADDPCVVTRFECRGAHGGAWCTVNQCTGEFLGCVDTGEDC</sequence>
<reference evidence="1 2" key="1">
    <citation type="submission" date="2020-08" db="EMBL/GenBank/DDBJ databases">
        <title>Genomic Encyclopedia of Type Strains, Phase IV (KMG-IV): sequencing the most valuable type-strain genomes for metagenomic binning, comparative biology and taxonomic classification.</title>
        <authorList>
            <person name="Goeker M."/>
        </authorList>
    </citation>
    <scope>NUCLEOTIDE SEQUENCE [LARGE SCALE GENOMIC DNA]</scope>
    <source>
        <strain evidence="1 2">YIM 65646</strain>
    </source>
</reference>
<dbReference type="AlphaFoldDB" id="A0A841FSN0"/>
<proteinExistence type="predicted"/>
<accession>A0A841FSN0</accession>
<gene>
    <name evidence="1" type="ORF">HNR73_003393</name>
</gene>
<evidence type="ECO:0000313" key="1">
    <source>
        <dbReference type="EMBL" id="MBB6035529.1"/>
    </source>
</evidence>
<keyword evidence="2" id="KW-1185">Reference proteome</keyword>
<evidence type="ECO:0000313" key="2">
    <source>
        <dbReference type="Proteomes" id="UP000548476"/>
    </source>
</evidence>